<reference evidence="1 2" key="1">
    <citation type="submission" date="2024-07" db="EMBL/GenBank/DDBJ databases">
        <authorList>
            <person name="Akdeniz Z."/>
        </authorList>
    </citation>
    <scope>NUCLEOTIDE SEQUENCE [LARGE SCALE GENOMIC DNA]</scope>
</reference>
<protein>
    <submittedName>
        <fullName evidence="1">Hypothetical_protein</fullName>
    </submittedName>
</protein>
<accession>A0ABP1HP43</accession>
<dbReference type="Proteomes" id="UP001642409">
    <property type="component" value="Unassembled WGS sequence"/>
</dbReference>
<keyword evidence="2" id="KW-1185">Reference proteome</keyword>
<gene>
    <name evidence="1" type="ORF">HINF_LOCUS15376</name>
</gene>
<evidence type="ECO:0000313" key="1">
    <source>
        <dbReference type="EMBL" id="CAL5997707.1"/>
    </source>
</evidence>
<dbReference type="EMBL" id="CAXDID020000037">
    <property type="protein sequence ID" value="CAL5997707.1"/>
    <property type="molecule type" value="Genomic_DNA"/>
</dbReference>
<proteinExistence type="predicted"/>
<organism evidence="1 2">
    <name type="scientific">Hexamita inflata</name>
    <dbReference type="NCBI Taxonomy" id="28002"/>
    <lineage>
        <taxon>Eukaryota</taxon>
        <taxon>Metamonada</taxon>
        <taxon>Diplomonadida</taxon>
        <taxon>Hexamitidae</taxon>
        <taxon>Hexamitinae</taxon>
        <taxon>Hexamita</taxon>
    </lineage>
</organism>
<sequence>MSFIIARNDEHLQIDWSEDMNGTPFNIEQLQDSYSYIGVNGQDFNEFIYYNIFSRTQSVEISNCTINLSKIVGRIEYISFTNCKCINDFSNDCSTSRLSMVDTSIQISQLLNLNIELFQYEYSQTDQTDFYNFDQLKCKLNSLILNKQNVNLSQLKGKWHAIIIKCCSLRGSVDNIQLNVARVDIMVTKQNYRNNFECLTSLQCEEFFVSIYEQSDSQDFELGYMTNEFKQKQKMHAYLENQTCDFSSVQDIWSSIRFSNCLLRGAPGCKFKNTTIEFWADEYCRAIDFSPLQGTQAILHIHLKNVQVDLAQVQLCSPKELSMRCCIIQLGQLVGNWQTLTLNQSCDFIQPSEPILPGSIHAEKLIISDVSQQICSYFSANVFELGRTTNEINILPNAHELLLIRSTIKLTHFNYQIKELQLYNAKLRKFSVLYIPELQKIDLNSINDRDATKQAIINFLRQKKKHKNVVKQKLNRIIYEEKRNSAVRKRLQILQTNLIIQGEHVQFLGGIE</sequence>
<comment type="caution">
    <text evidence="1">The sequence shown here is derived from an EMBL/GenBank/DDBJ whole genome shotgun (WGS) entry which is preliminary data.</text>
</comment>
<name>A0ABP1HP43_9EUKA</name>
<evidence type="ECO:0000313" key="2">
    <source>
        <dbReference type="Proteomes" id="UP001642409"/>
    </source>
</evidence>